<feature type="transmembrane region" description="Helical" evidence="1">
    <location>
        <begin position="82"/>
        <end position="107"/>
    </location>
</feature>
<gene>
    <name evidence="2" type="ORF">M0L20_27200</name>
</gene>
<dbReference type="RefSeq" id="WP_248480351.1">
    <property type="nucleotide sequence ID" value="NZ_JALPRF010000009.1"/>
</dbReference>
<feature type="transmembrane region" description="Helical" evidence="1">
    <location>
        <begin position="7"/>
        <end position="26"/>
    </location>
</feature>
<feature type="transmembrane region" description="Helical" evidence="1">
    <location>
        <begin position="233"/>
        <end position="250"/>
    </location>
</feature>
<evidence type="ECO:0000256" key="1">
    <source>
        <dbReference type="SAM" id="Phobius"/>
    </source>
</evidence>
<feature type="transmembrane region" description="Helical" evidence="1">
    <location>
        <begin position="198"/>
        <end position="221"/>
    </location>
</feature>
<evidence type="ECO:0000313" key="3">
    <source>
        <dbReference type="Proteomes" id="UP001202180"/>
    </source>
</evidence>
<keyword evidence="1" id="KW-1133">Transmembrane helix</keyword>
<sequence>MTRQTITPFILIIVTPVFIWLSHYLAVFPHEYAHSITAWLLGEKENPFALDYGGTSWKNLLLLWNIDENVDYNRMFDQGLDFQAGLCAFAGPDLGTVLMFLLGSFLLDNSRVKRHPYGYYFIFWFQLMNLGNLYDYVPIRTFSPGGDIGNIVRGWHISPWWVFVLGGYWVAYLIGRFFTRTLPELYRTLRIECKAQQAGIMVVSVVLLMGWFGGILGVFYVDDPLASGEITCFLKITSFVSIPGLIWLLWPSCRWMQEMQEMQVRLHNEPQATLS</sequence>
<evidence type="ECO:0000313" key="2">
    <source>
        <dbReference type="EMBL" id="MCK8495583.1"/>
    </source>
</evidence>
<dbReference type="Proteomes" id="UP001202180">
    <property type="component" value="Unassembled WGS sequence"/>
</dbReference>
<accession>A0ABT0HTU3</accession>
<protein>
    <recommendedName>
        <fullName evidence="4">M50 family metallopeptidase</fullName>
    </recommendedName>
</protein>
<evidence type="ECO:0008006" key="4">
    <source>
        <dbReference type="Google" id="ProtNLM"/>
    </source>
</evidence>
<feature type="transmembrane region" description="Helical" evidence="1">
    <location>
        <begin position="157"/>
        <end position="178"/>
    </location>
</feature>
<reference evidence="2 3" key="1">
    <citation type="submission" date="2022-04" db="EMBL/GenBank/DDBJ databases">
        <title>Spirosoma sp. strain RP8 genome sequencing and assembly.</title>
        <authorList>
            <person name="Jung Y."/>
        </authorList>
    </citation>
    <scope>NUCLEOTIDE SEQUENCE [LARGE SCALE GENOMIC DNA]</scope>
    <source>
        <strain evidence="2 3">RP8</strain>
    </source>
</reference>
<organism evidence="2 3">
    <name type="scientific">Spirosoma liriopis</name>
    <dbReference type="NCBI Taxonomy" id="2937440"/>
    <lineage>
        <taxon>Bacteria</taxon>
        <taxon>Pseudomonadati</taxon>
        <taxon>Bacteroidota</taxon>
        <taxon>Cytophagia</taxon>
        <taxon>Cytophagales</taxon>
        <taxon>Cytophagaceae</taxon>
        <taxon>Spirosoma</taxon>
    </lineage>
</organism>
<feature type="transmembrane region" description="Helical" evidence="1">
    <location>
        <begin position="119"/>
        <end position="137"/>
    </location>
</feature>
<keyword evidence="3" id="KW-1185">Reference proteome</keyword>
<dbReference type="EMBL" id="JALPRF010000009">
    <property type="protein sequence ID" value="MCK8495583.1"/>
    <property type="molecule type" value="Genomic_DNA"/>
</dbReference>
<keyword evidence="1" id="KW-0812">Transmembrane</keyword>
<proteinExistence type="predicted"/>
<keyword evidence="1" id="KW-0472">Membrane</keyword>
<name>A0ABT0HTU3_9BACT</name>
<comment type="caution">
    <text evidence="2">The sequence shown here is derived from an EMBL/GenBank/DDBJ whole genome shotgun (WGS) entry which is preliminary data.</text>
</comment>